<sequence length="215" mass="23920">MAMDDAQFLALAKALAQEVPSAFPKRCREAVEDLLEKANERGKDLAPDLCKALITFVGSVAAPRVAMQCSSLQFQCLELLARAGLAVKSYEEDASKADVQAFFFKLMKKEAKTQPCFKPRVMVLMLQYLLRWLQSSNAAKSLSKEGAFKAEVVVSLLETLSAEMARCIRWPPRWQLKATRTLQKVLATIPEVSLPWALAFLKKTEDSMDGFGTEP</sequence>
<keyword evidence="3" id="KW-0675">Receptor</keyword>
<dbReference type="EMBL" id="CAMXCT030001610">
    <property type="protein sequence ID" value="CAL4778910.1"/>
    <property type="molecule type" value="Genomic_DNA"/>
</dbReference>
<keyword evidence="4" id="KW-1185">Reference proteome</keyword>
<proteinExistence type="predicted"/>
<reference evidence="2" key="2">
    <citation type="submission" date="2024-04" db="EMBL/GenBank/DDBJ databases">
        <authorList>
            <person name="Chen Y."/>
            <person name="Shah S."/>
            <person name="Dougan E. K."/>
            <person name="Thang M."/>
            <person name="Chan C."/>
        </authorList>
    </citation>
    <scope>NUCLEOTIDE SEQUENCE [LARGE SCALE GENOMIC DNA]</scope>
</reference>
<dbReference type="EMBL" id="CAMXCT020001610">
    <property type="protein sequence ID" value="CAL1144973.1"/>
    <property type="molecule type" value="Genomic_DNA"/>
</dbReference>
<name>A0A9P1CJ26_9DINO</name>
<dbReference type="Proteomes" id="UP001152797">
    <property type="component" value="Unassembled WGS sequence"/>
</dbReference>
<comment type="caution">
    <text evidence="1">The sequence shown here is derived from an EMBL/GenBank/DDBJ whole genome shotgun (WGS) entry which is preliminary data.</text>
</comment>
<evidence type="ECO:0000313" key="3">
    <source>
        <dbReference type="EMBL" id="CAL4778910.1"/>
    </source>
</evidence>
<gene>
    <name evidence="1" type="ORF">C1SCF055_LOCUS18495</name>
</gene>
<dbReference type="AlphaFoldDB" id="A0A9P1CJ26"/>
<evidence type="ECO:0000313" key="2">
    <source>
        <dbReference type="EMBL" id="CAL1144973.1"/>
    </source>
</evidence>
<dbReference type="EMBL" id="CAMXCT010001610">
    <property type="protein sequence ID" value="CAI3991598.1"/>
    <property type="molecule type" value="Genomic_DNA"/>
</dbReference>
<dbReference type="OrthoDB" id="425655at2759"/>
<accession>A0A9P1CJ26</accession>
<protein>
    <submittedName>
        <fullName evidence="3">ER lumen protein-retaining receptor 2</fullName>
    </submittedName>
</protein>
<evidence type="ECO:0000313" key="1">
    <source>
        <dbReference type="EMBL" id="CAI3991598.1"/>
    </source>
</evidence>
<reference evidence="1" key="1">
    <citation type="submission" date="2022-10" db="EMBL/GenBank/DDBJ databases">
        <authorList>
            <person name="Chen Y."/>
            <person name="Dougan E. K."/>
            <person name="Chan C."/>
            <person name="Rhodes N."/>
            <person name="Thang M."/>
        </authorList>
    </citation>
    <scope>NUCLEOTIDE SEQUENCE</scope>
</reference>
<evidence type="ECO:0000313" key="4">
    <source>
        <dbReference type="Proteomes" id="UP001152797"/>
    </source>
</evidence>
<organism evidence="1">
    <name type="scientific">Cladocopium goreaui</name>
    <dbReference type="NCBI Taxonomy" id="2562237"/>
    <lineage>
        <taxon>Eukaryota</taxon>
        <taxon>Sar</taxon>
        <taxon>Alveolata</taxon>
        <taxon>Dinophyceae</taxon>
        <taxon>Suessiales</taxon>
        <taxon>Symbiodiniaceae</taxon>
        <taxon>Cladocopium</taxon>
    </lineage>
</organism>